<proteinExistence type="predicted"/>
<organism evidence="1">
    <name type="scientific">Anguilla anguilla</name>
    <name type="common">European freshwater eel</name>
    <name type="synonym">Muraena anguilla</name>
    <dbReference type="NCBI Taxonomy" id="7936"/>
    <lineage>
        <taxon>Eukaryota</taxon>
        <taxon>Metazoa</taxon>
        <taxon>Chordata</taxon>
        <taxon>Craniata</taxon>
        <taxon>Vertebrata</taxon>
        <taxon>Euteleostomi</taxon>
        <taxon>Actinopterygii</taxon>
        <taxon>Neopterygii</taxon>
        <taxon>Teleostei</taxon>
        <taxon>Anguilliformes</taxon>
        <taxon>Anguillidae</taxon>
        <taxon>Anguilla</taxon>
    </lineage>
</organism>
<sequence length="77" mass="8436">MTISHSYLHGEFCTNHCLEGGGFLPPGNPAQVYSLFIRGNRVNFVIIAGPCMRFPIGSTSSVRKTRPLEEAFALPLL</sequence>
<evidence type="ECO:0000313" key="1">
    <source>
        <dbReference type="EMBL" id="JAH05298.1"/>
    </source>
</evidence>
<protein>
    <submittedName>
        <fullName evidence="1">Uncharacterized protein</fullName>
    </submittedName>
</protein>
<name>A0A0E9PNA2_ANGAN</name>
<accession>A0A0E9PNA2</accession>
<reference evidence="1" key="2">
    <citation type="journal article" date="2015" name="Fish Shellfish Immunol.">
        <title>Early steps in the European eel (Anguilla anguilla)-Vibrio vulnificus interaction in the gills: Role of the RtxA13 toxin.</title>
        <authorList>
            <person name="Callol A."/>
            <person name="Pajuelo D."/>
            <person name="Ebbesson L."/>
            <person name="Teles M."/>
            <person name="MacKenzie S."/>
            <person name="Amaro C."/>
        </authorList>
    </citation>
    <scope>NUCLEOTIDE SEQUENCE</scope>
</reference>
<dbReference type="AlphaFoldDB" id="A0A0E9PNA2"/>
<dbReference type="EMBL" id="GBXM01103279">
    <property type="protein sequence ID" value="JAH05298.1"/>
    <property type="molecule type" value="Transcribed_RNA"/>
</dbReference>
<reference evidence="1" key="1">
    <citation type="submission" date="2014-11" db="EMBL/GenBank/DDBJ databases">
        <authorList>
            <person name="Amaro Gonzalez C."/>
        </authorList>
    </citation>
    <scope>NUCLEOTIDE SEQUENCE</scope>
</reference>